<sequence length="252" mass="27198">MCLKDCKFKQVYHDGFLIVLVKLVNSIERNTKQLNTAVQLAFQQHSVNTYNAEPIINLKLLSSTNDATPLSSSNSTPSTNIPTSLLNFTPNQPFYLQSLCTSSLQISGLYATLIPTTSNPTLQFTSSASLASLFYLSTSGYLYILPSSSSSSSLSSSSSSSSSVYYQSYSSQNLLANIDASATEMDFFFNDQDEIDALGAQMARCGVDEDGVLQCRTGQTTEVLYCEDEGTVKLAGCVLEGCDAAELAVVYV</sequence>
<feature type="non-terminal residue" evidence="1">
    <location>
        <position position="252"/>
    </location>
</feature>
<dbReference type="EMBL" id="JAHFXF010000139">
    <property type="protein sequence ID" value="KAG9695155.1"/>
    <property type="molecule type" value="Genomic_DNA"/>
</dbReference>
<evidence type="ECO:0000313" key="2">
    <source>
        <dbReference type="Proteomes" id="UP000779574"/>
    </source>
</evidence>
<accession>A0A9P8JBR5</accession>
<reference evidence="1" key="1">
    <citation type="journal article" date="2021" name="J Fungi (Basel)">
        <title>Virulence traits and population genomics of the black yeast Aureobasidium melanogenum.</title>
        <authorList>
            <person name="Cernosa A."/>
            <person name="Sun X."/>
            <person name="Gostincar C."/>
            <person name="Fang C."/>
            <person name="Gunde-Cimerman N."/>
            <person name="Song Z."/>
        </authorList>
    </citation>
    <scope>NUCLEOTIDE SEQUENCE</scope>
    <source>
        <strain evidence="1">EXF-9911</strain>
    </source>
</reference>
<protein>
    <submittedName>
        <fullName evidence="1">Uncharacterized protein</fullName>
    </submittedName>
</protein>
<evidence type="ECO:0000313" key="1">
    <source>
        <dbReference type="EMBL" id="KAG9695155.1"/>
    </source>
</evidence>
<dbReference type="Proteomes" id="UP000779574">
    <property type="component" value="Unassembled WGS sequence"/>
</dbReference>
<reference evidence="1" key="2">
    <citation type="submission" date="2021-08" db="EMBL/GenBank/DDBJ databases">
        <authorList>
            <person name="Gostincar C."/>
            <person name="Sun X."/>
            <person name="Song Z."/>
            <person name="Gunde-Cimerman N."/>
        </authorList>
    </citation>
    <scope>NUCLEOTIDE SEQUENCE</scope>
    <source>
        <strain evidence="1">EXF-9911</strain>
    </source>
</reference>
<organism evidence="1 2">
    <name type="scientific">Aureobasidium melanogenum</name>
    <name type="common">Aureobasidium pullulans var. melanogenum</name>
    <dbReference type="NCBI Taxonomy" id="46634"/>
    <lineage>
        <taxon>Eukaryota</taxon>
        <taxon>Fungi</taxon>
        <taxon>Dikarya</taxon>
        <taxon>Ascomycota</taxon>
        <taxon>Pezizomycotina</taxon>
        <taxon>Dothideomycetes</taxon>
        <taxon>Dothideomycetidae</taxon>
        <taxon>Dothideales</taxon>
        <taxon>Saccotheciaceae</taxon>
        <taxon>Aureobasidium</taxon>
    </lineage>
</organism>
<proteinExistence type="predicted"/>
<gene>
    <name evidence="1" type="ORF">KCU76_g4710</name>
</gene>
<dbReference type="AlphaFoldDB" id="A0A9P8JBR5"/>
<comment type="caution">
    <text evidence="1">The sequence shown here is derived from an EMBL/GenBank/DDBJ whole genome shotgun (WGS) entry which is preliminary data.</text>
</comment>
<name>A0A9P8JBR5_AURME</name>